<dbReference type="AlphaFoldDB" id="A0ABD1Z1U8"/>
<evidence type="ECO:0000256" key="1">
    <source>
        <dbReference type="SAM" id="MobiDB-lite"/>
    </source>
</evidence>
<gene>
    <name evidence="2" type="ORF">R1flu_007533</name>
</gene>
<protein>
    <submittedName>
        <fullName evidence="2">Uncharacterized protein</fullName>
    </submittedName>
</protein>
<name>A0ABD1Z1U8_9MARC</name>
<keyword evidence="3" id="KW-1185">Reference proteome</keyword>
<comment type="caution">
    <text evidence="2">The sequence shown here is derived from an EMBL/GenBank/DDBJ whole genome shotgun (WGS) entry which is preliminary data.</text>
</comment>
<evidence type="ECO:0000313" key="2">
    <source>
        <dbReference type="EMBL" id="KAL2636054.1"/>
    </source>
</evidence>
<feature type="compositionally biased region" description="Polar residues" evidence="1">
    <location>
        <begin position="1"/>
        <end position="12"/>
    </location>
</feature>
<accession>A0ABD1Z1U8</accession>
<organism evidence="2 3">
    <name type="scientific">Riccia fluitans</name>
    <dbReference type="NCBI Taxonomy" id="41844"/>
    <lineage>
        <taxon>Eukaryota</taxon>
        <taxon>Viridiplantae</taxon>
        <taxon>Streptophyta</taxon>
        <taxon>Embryophyta</taxon>
        <taxon>Marchantiophyta</taxon>
        <taxon>Marchantiopsida</taxon>
        <taxon>Marchantiidae</taxon>
        <taxon>Marchantiales</taxon>
        <taxon>Ricciaceae</taxon>
        <taxon>Riccia</taxon>
    </lineage>
</organism>
<reference evidence="2 3" key="1">
    <citation type="submission" date="2024-09" db="EMBL/GenBank/DDBJ databases">
        <title>Chromosome-scale assembly of Riccia fluitans.</title>
        <authorList>
            <person name="Paukszto L."/>
            <person name="Sawicki J."/>
            <person name="Karawczyk K."/>
            <person name="Piernik-Szablinska J."/>
            <person name="Szczecinska M."/>
            <person name="Mazdziarz M."/>
        </authorList>
    </citation>
    <scope>NUCLEOTIDE SEQUENCE [LARGE SCALE GENOMIC DNA]</scope>
    <source>
        <strain evidence="2">Rf_01</strain>
        <tissue evidence="2">Aerial parts of the thallus</tissue>
    </source>
</reference>
<sequence length="80" mass="9114">MEKQPGQGSNGMNKPLVRRRRKTARNGNKWCTDEGIPRFVPNLEPPSQDGLYSDKGLYEINSEGLRRERAKVEDEARLGD</sequence>
<dbReference type="EMBL" id="JBHFFA010000003">
    <property type="protein sequence ID" value="KAL2636054.1"/>
    <property type="molecule type" value="Genomic_DNA"/>
</dbReference>
<dbReference type="Proteomes" id="UP001605036">
    <property type="component" value="Unassembled WGS sequence"/>
</dbReference>
<proteinExistence type="predicted"/>
<feature type="region of interest" description="Disordered" evidence="1">
    <location>
        <begin position="1"/>
        <end position="30"/>
    </location>
</feature>
<evidence type="ECO:0000313" key="3">
    <source>
        <dbReference type="Proteomes" id="UP001605036"/>
    </source>
</evidence>